<evidence type="ECO:0000313" key="1">
    <source>
        <dbReference type="EMBL" id="CEK99545.1"/>
    </source>
</evidence>
<gene>
    <name evidence="1" type="primary">ORF221522</name>
</gene>
<protein>
    <submittedName>
        <fullName evidence="1">Uncharacterized protein</fullName>
    </submittedName>
</protein>
<proteinExistence type="predicted"/>
<accession>A0A0B7C515</accession>
<feature type="non-terminal residue" evidence="1">
    <location>
        <position position="1"/>
    </location>
</feature>
<dbReference type="AlphaFoldDB" id="A0A0B7C515"/>
<reference evidence="1" key="1">
    <citation type="submission" date="2014-12" db="EMBL/GenBank/DDBJ databases">
        <title>Insight into the proteome of Arion vulgaris.</title>
        <authorList>
            <person name="Aradska J."/>
            <person name="Bulat T."/>
            <person name="Smidak R."/>
            <person name="Sarate P."/>
            <person name="Gangsoo J."/>
            <person name="Sialana F."/>
            <person name="Bilban M."/>
            <person name="Lubec G."/>
        </authorList>
    </citation>
    <scope>NUCLEOTIDE SEQUENCE</scope>
    <source>
        <tissue evidence="1">Skin</tissue>
    </source>
</reference>
<dbReference type="EMBL" id="HACG01052674">
    <property type="protein sequence ID" value="CEK99545.1"/>
    <property type="molecule type" value="Transcribed_RNA"/>
</dbReference>
<name>A0A0B7C515_9EUPU</name>
<sequence>NQYLLTGVVISCRNTCICRNRTPVFCTLVAIMFRLKTIVLEPQLYSQGIEMNETYSGGPQQKTHFRDK</sequence>
<feature type="non-terminal residue" evidence="1">
    <location>
        <position position="68"/>
    </location>
</feature>
<organism evidence="1">
    <name type="scientific">Arion vulgaris</name>
    <dbReference type="NCBI Taxonomy" id="1028688"/>
    <lineage>
        <taxon>Eukaryota</taxon>
        <taxon>Metazoa</taxon>
        <taxon>Spiralia</taxon>
        <taxon>Lophotrochozoa</taxon>
        <taxon>Mollusca</taxon>
        <taxon>Gastropoda</taxon>
        <taxon>Heterobranchia</taxon>
        <taxon>Euthyneura</taxon>
        <taxon>Panpulmonata</taxon>
        <taxon>Eupulmonata</taxon>
        <taxon>Stylommatophora</taxon>
        <taxon>Helicina</taxon>
        <taxon>Arionoidea</taxon>
        <taxon>Arionidae</taxon>
        <taxon>Arion</taxon>
    </lineage>
</organism>